<organism evidence="2 3">
    <name type="scientific">Halorientalis pallida</name>
    <dbReference type="NCBI Taxonomy" id="2479928"/>
    <lineage>
        <taxon>Archaea</taxon>
        <taxon>Methanobacteriati</taxon>
        <taxon>Methanobacteriota</taxon>
        <taxon>Stenosarchaea group</taxon>
        <taxon>Halobacteria</taxon>
        <taxon>Halobacteriales</taxon>
        <taxon>Haloarculaceae</taxon>
        <taxon>Halorientalis</taxon>
    </lineage>
</organism>
<keyword evidence="1" id="KW-1133">Transmembrane helix</keyword>
<dbReference type="RefSeq" id="WP_129069982.1">
    <property type="nucleotide sequence ID" value="NZ_RDFA01000006.1"/>
</dbReference>
<gene>
    <name evidence="2" type="ORF">EAF64_15935</name>
</gene>
<protein>
    <submittedName>
        <fullName evidence="2">Uncharacterized protein</fullName>
    </submittedName>
</protein>
<dbReference type="AlphaFoldDB" id="A0A498KWY6"/>
<keyword evidence="3" id="KW-1185">Reference proteome</keyword>
<feature type="transmembrane region" description="Helical" evidence="1">
    <location>
        <begin position="92"/>
        <end position="114"/>
    </location>
</feature>
<reference evidence="2 3" key="1">
    <citation type="submission" date="2019-01" db="EMBL/GenBank/DDBJ databases">
        <title>Halorientalis sp. F13-25 a new haloarchaeum isolated from hypersaline water.</title>
        <authorList>
            <person name="Ana D.-V."/>
            <person name="Cristina S.-P."/>
            <person name="Antonio V."/>
        </authorList>
    </citation>
    <scope>NUCLEOTIDE SEQUENCE [LARGE SCALE GENOMIC DNA]</scope>
    <source>
        <strain evidence="2 3">F13-25</strain>
    </source>
</reference>
<evidence type="ECO:0000313" key="3">
    <source>
        <dbReference type="Proteomes" id="UP000289691"/>
    </source>
</evidence>
<feature type="transmembrane region" description="Helical" evidence="1">
    <location>
        <begin position="7"/>
        <end position="26"/>
    </location>
</feature>
<keyword evidence="1" id="KW-0812">Transmembrane</keyword>
<evidence type="ECO:0000256" key="1">
    <source>
        <dbReference type="SAM" id="Phobius"/>
    </source>
</evidence>
<dbReference type="EMBL" id="RDFA01000006">
    <property type="protein sequence ID" value="RXK47272.1"/>
    <property type="molecule type" value="Genomic_DNA"/>
</dbReference>
<evidence type="ECO:0000313" key="2">
    <source>
        <dbReference type="EMBL" id="RXK47272.1"/>
    </source>
</evidence>
<keyword evidence="1" id="KW-0472">Membrane</keyword>
<comment type="caution">
    <text evidence="2">The sequence shown here is derived from an EMBL/GenBank/DDBJ whole genome shotgun (WGS) entry which is preliminary data.</text>
</comment>
<sequence>MNPEWKVILLDGLIGVSMLVNSYLGVSSSVQWWAVVVFVGAAVWNAGIFYRVERTAVEESLREILVGSLVIASPVLVAIAMVVSNHPLADTILVGVFAGFGAGILGYRFLYGIVRPIPERRLERASRRAV</sequence>
<accession>A0A498KWY6</accession>
<dbReference type="Proteomes" id="UP000289691">
    <property type="component" value="Unassembled WGS sequence"/>
</dbReference>
<dbReference type="OrthoDB" id="242483at2157"/>
<proteinExistence type="predicted"/>
<name>A0A498KWY6_9EURY</name>
<feature type="transmembrane region" description="Helical" evidence="1">
    <location>
        <begin position="64"/>
        <end position="86"/>
    </location>
</feature>
<feature type="transmembrane region" description="Helical" evidence="1">
    <location>
        <begin position="32"/>
        <end position="52"/>
    </location>
</feature>